<name>A0A1I1LFM4_9RHOB</name>
<sequence>MGVFVLASVRFRDRARYDAYQARFAGVFAGCGGTVLAADEAPLRLEGDDSPDKIVLMHFDSLDQASAFLLSEAYQAVSRDREAGAVTTTHLIRALDPPIR</sequence>
<reference evidence="2 3" key="1">
    <citation type="submission" date="2016-10" db="EMBL/GenBank/DDBJ databases">
        <authorList>
            <person name="de Groot N.N."/>
        </authorList>
    </citation>
    <scope>NUCLEOTIDE SEQUENCE [LARGE SCALE GENOMIC DNA]</scope>
    <source>
        <strain evidence="2 3">DSM 29619</strain>
    </source>
</reference>
<evidence type="ECO:0000313" key="3">
    <source>
        <dbReference type="Proteomes" id="UP000231644"/>
    </source>
</evidence>
<gene>
    <name evidence="2" type="ORF">SAMN05421762_1926</name>
</gene>
<protein>
    <submittedName>
        <fullName evidence="2">Uncharacterized conserved protein, DUF1330 family</fullName>
    </submittedName>
</protein>
<dbReference type="PANTHER" id="PTHR41521">
    <property type="match status" value="1"/>
</dbReference>
<dbReference type="SUPFAM" id="SSF54909">
    <property type="entry name" value="Dimeric alpha+beta barrel"/>
    <property type="match status" value="1"/>
</dbReference>
<dbReference type="AlphaFoldDB" id="A0A1I1LFM4"/>
<feature type="domain" description="DUF1330" evidence="1">
    <location>
        <begin position="3"/>
        <end position="93"/>
    </location>
</feature>
<evidence type="ECO:0000259" key="1">
    <source>
        <dbReference type="Pfam" id="PF07045"/>
    </source>
</evidence>
<dbReference type="OrthoDB" id="9806380at2"/>
<dbReference type="RefSeq" id="WP_093453755.1">
    <property type="nucleotide sequence ID" value="NZ_FNZG01000004.1"/>
</dbReference>
<evidence type="ECO:0000313" key="2">
    <source>
        <dbReference type="EMBL" id="SFC71785.1"/>
    </source>
</evidence>
<organism evidence="2 3">
    <name type="scientific">Pseudooceanicola nitratireducens</name>
    <dbReference type="NCBI Taxonomy" id="517719"/>
    <lineage>
        <taxon>Bacteria</taxon>
        <taxon>Pseudomonadati</taxon>
        <taxon>Pseudomonadota</taxon>
        <taxon>Alphaproteobacteria</taxon>
        <taxon>Rhodobacterales</taxon>
        <taxon>Paracoccaceae</taxon>
        <taxon>Pseudooceanicola</taxon>
    </lineage>
</organism>
<dbReference type="Pfam" id="PF07045">
    <property type="entry name" value="DUF1330"/>
    <property type="match status" value="1"/>
</dbReference>
<dbReference type="PANTHER" id="PTHR41521:SF4">
    <property type="entry name" value="BLR0684 PROTEIN"/>
    <property type="match status" value="1"/>
</dbReference>
<proteinExistence type="predicted"/>
<dbReference type="EMBL" id="FOLX01000001">
    <property type="protein sequence ID" value="SFC71785.1"/>
    <property type="molecule type" value="Genomic_DNA"/>
</dbReference>
<dbReference type="Gene3D" id="3.30.70.100">
    <property type="match status" value="1"/>
</dbReference>
<accession>A0A1I1LFM4</accession>
<dbReference type="InterPro" id="IPR011008">
    <property type="entry name" value="Dimeric_a/b-barrel"/>
</dbReference>
<keyword evidence="3" id="KW-1185">Reference proteome</keyword>
<dbReference type="InterPro" id="IPR010753">
    <property type="entry name" value="DUF1330"/>
</dbReference>
<dbReference type="Proteomes" id="UP000231644">
    <property type="component" value="Unassembled WGS sequence"/>
</dbReference>